<organism evidence="3 4">
    <name type="scientific">Didymella heteroderae</name>
    <dbReference type="NCBI Taxonomy" id="1769908"/>
    <lineage>
        <taxon>Eukaryota</taxon>
        <taxon>Fungi</taxon>
        <taxon>Dikarya</taxon>
        <taxon>Ascomycota</taxon>
        <taxon>Pezizomycotina</taxon>
        <taxon>Dothideomycetes</taxon>
        <taxon>Pleosporomycetidae</taxon>
        <taxon>Pleosporales</taxon>
        <taxon>Pleosporineae</taxon>
        <taxon>Didymellaceae</taxon>
        <taxon>Didymella</taxon>
    </lineage>
</organism>
<sequence length="371" mass="40407">MDGRHATYHSTFVPMATSRARKMIEIRPPLTEVSNTNQNGVIAILTGFTLGLLLLSILVRLYVRRNTGRLHCDGYAFYLGVVLGLAEVSVTLWLVDKGMGKNTSMIGDESLGKMKSGIAATSILYLGTLCLSKISCALMLVWLTPFKAQIRAAWALVGLSGVWMVSAMLLEGLGCRDLMGQCHGYRARWVYISFLDMLIEAALVGASVFLVWNRSMSARAKFTVVGAFSCRIPNMAITLTRLVFLNTTGPTEAIHVARIQATAQLAVGYTIVSCVIPYLRPLMQSYESDDVVHGRAGSSFKLSDRSRESKCSRDLMGAKELQALNKGKAKDMSNGVGVESNDVSQLLGPARPGFVRLKSAEGVERTSRQVV</sequence>
<feature type="transmembrane region" description="Helical" evidence="1">
    <location>
        <begin position="150"/>
        <end position="169"/>
    </location>
</feature>
<keyword evidence="1" id="KW-0472">Membrane</keyword>
<dbReference type="OrthoDB" id="3918601at2759"/>
<dbReference type="PANTHER" id="PTHR39614">
    <property type="entry name" value="INTEGRAL MEMBRANE PROTEIN"/>
    <property type="match status" value="1"/>
</dbReference>
<keyword evidence="4" id="KW-1185">Reference proteome</keyword>
<evidence type="ECO:0000313" key="3">
    <source>
        <dbReference type="EMBL" id="KAF3035425.1"/>
    </source>
</evidence>
<reference evidence="3" key="1">
    <citation type="submission" date="2019-04" db="EMBL/GenBank/DDBJ databases">
        <title>Sequencing of skin fungus with MAO and IRED activity.</title>
        <authorList>
            <person name="Marsaioli A.J."/>
            <person name="Bonatto J.M.C."/>
            <person name="Reis Junior O."/>
        </authorList>
    </citation>
    <scope>NUCLEOTIDE SEQUENCE</scope>
    <source>
        <strain evidence="3">28M1</strain>
    </source>
</reference>
<feature type="domain" description="Rhodopsin" evidence="2">
    <location>
        <begin position="59"/>
        <end position="284"/>
    </location>
</feature>
<keyword evidence="1" id="KW-1133">Transmembrane helix</keyword>
<proteinExistence type="predicted"/>
<evidence type="ECO:0000313" key="4">
    <source>
        <dbReference type="Proteomes" id="UP000758155"/>
    </source>
</evidence>
<feature type="transmembrane region" description="Helical" evidence="1">
    <location>
        <begin position="123"/>
        <end position="143"/>
    </location>
</feature>
<feature type="transmembrane region" description="Helical" evidence="1">
    <location>
        <begin position="40"/>
        <end position="63"/>
    </location>
</feature>
<evidence type="ECO:0000256" key="1">
    <source>
        <dbReference type="SAM" id="Phobius"/>
    </source>
</evidence>
<gene>
    <name evidence="3" type="ORF">E8E12_003345</name>
</gene>
<dbReference type="AlphaFoldDB" id="A0A9P4WLC0"/>
<accession>A0A9P4WLC0</accession>
<comment type="caution">
    <text evidence="3">The sequence shown here is derived from an EMBL/GenBank/DDBJ whole genome shotgun (WGS) entry which is preliminary data.</text>
</comment>
<dbReference type="InterPro" id="IPR049326">
    <property type="entry name" value="Rhodopsin_dom_fungi"/>
</dbReference>
<evidence type="ECO:0000259" key="2">
    <source>
        <dbReference type="Pfam" id="PF20684"/>
    </source>
</evidence>
<dbReference type="Pfam" id="PF20684">
    <property type="entry name" value="Fung_rhodopsin"/>
    <property type="match status" value="1"/>
</dbReference>
<dbReference type="PANTHER" id="PTHR39614:SF2">
    <property type="entry name" value="INTEGRAL MEMBRANE PROTEIN"/>
    <property type="match status" value="1"/>
</dbReference>
<dbReference type="Proteomes" id="UP000758155">
    <property type="component" value="Unassembled WGS sequence"/>
</dbReference>
<name>A0A9P4WLC0_9PLEO</name>
<protein>
    <recommendedName>
        <fullName evidence="2">Rhodopsin domain-containing protein</fullName>
    </recommendedName>
</protein>
<dbReference type="EMBL" id="SWKV01000058">
    <property type="protein sequence ID" value="KAF3035425.1"/>
    <property type="molecule type" value="Genomic_DNA"/>
</dbReference>
<feature type="transmembrane region" description="Helical" evidence="1">
    <location>
        <begin position="189"/>
        <end position="212"/>
    </location>
</feature>
<feature type="transmembrane region" description="Helical" evidence="1">
    <location>
        <begin position="75"/>
        <end position="95"/>
    </location>
</feature>
<keyword evidence="1" id="KW-0812">Transmembrane</keyword>